<evidence type="ECO:0000259" key="4">
    <source>
        <dbReference type="PROSITE" id="PS50055"/>
    </source>
</evidence>
<dbReference type="Gene3D" id="3.90.190.10">
    <property type="entry name" value="Protein tyrosine phosphatase superfamily"/>
    <property type="match status" value="1"/>
</dbReference>
<accession>A0A3Q3M7P1</accession>
<evidence type="ECO:0000256" key="3">
    <source>
        <dbReference type="ARBA" id="ARBA00022912"/>
    </source>
</evidence>
<evidence type="ECO:0000313" key="6">
    <source>
        <dbReference type="Proteomes" id="UP000261640"/>
    </source>
</evidence>
<protein>
    <recommendedName>
        <fullName evidence="1">protein-tyrosine-phosphatase</fullName>
        <ecNumber evidence="1">3.1.3.48</ecNumber>
    </recommendedName>
</protein>
<dbReference type="InterPro" id="IPR000242">
    <property type="entry name" value="PTP_cat"/>
</dbReference>
<dbReference type="GO" id="GO:0005634">
    <property type="term" value="C:nucleus"/>
    <property type="evidence" value="ECO:0007669"/>
    <property type="project" value="TreeGrafter"/>
</dbReference>
<organism evidence="5 6">
    <name type="scientific">Mastacembelus armatus</name>
    <name type="common">zig-zag eel</name>
    <dbReference type="NCBI Taxonomy" id="205130"/>
    <lineage>
        <taxon>Eukaryota</taxon>
        <taxon>Metazoa</taxon>
        <taxon>Chordata</taxon>
        <taxon>Craniata</taxon>
        <taxon>Vertebrata</taxon>
        <taxon>Euteleostomi</taxon>
        <taxon>Actinopterygii</taxon>
        <taxon>Neopterygii</taxon>
        <taxon>Teleostei</taxon>
        <taxon>Neoteleostei</taxon>
        <taxon>Acanthomorphata</taxon>
        <taxon>Anabantaria</taxon>
        <taxon>Synbranchiformes</taxon>
        <taxon>Mastacembelidae</taxon>
        <taxon>Mastacembelus</taxon>
    </lineage>
</organism>
<evidence type="ECO:0000256" key="2">
    <source>
        <dbReference type="ARBA" id="ARBA00022801"/>
    </source>
</evidence>
<dbReference type="Ensembl" id="ENSMAMT00000019176.2">
    <property type="protein sequence ID" value="ENSMAMP00000018691.2"/>
    <property type="gene ID" value="ENSMAMG00000012569.2"/>
</dbReference>
<dbReference type="AlphaFoldDB" id="A0A3Q3M7P1"/>
<dbReference type="PANTHER" id="PTHR45983:SF4">
    <property type="entry name" value="TYROSINE-PROTEIN PHOSPHATASE NON-RECEPTOR TYPE 18"/>
    <property type="match status" value="1"/>
</dbReference>
<dbReference type="PRINTS" id="PR00700">
    <property type="entry name" value="PRTYPHPHTASE"/>
</dbReference>
<dbReference type="PROSITE" id="PS50055">
    <property type="entry name" value="TYR_PHOSPHATASE_PTP"/>
    <property type="match status" value="1"/>
</dbReference>
<reference evidence="5" key="2">
    <citation type="submission" date="2025-09" db="UniProtKB">
        <authorList>
            <consortium name="Ensembl"/>
        </authorList>
    </citation>
    <scope>IDENTIFICATION</scope>
</reference>
<dbReference type="GO" id="GO:0004726">
    <property type="term" value="F:non-membrane spanning protein tyrosine phosphatase activity"/>
    <property type="evidence" value="ECO:0007669"/>
    <property type="project" value="InterPro"/>
</dbReference>
<proteinExistence type="predicted"/>
<dbReference type="GeneTree" id="ENSGT00940000164289"/>
<keyword evidence="6" id="KW-1185">Reference proteome</keyword>
<dbReference type="InterPro" id="IPR029021">
    <property type="entry name" value="Prot-tyrosine_phosphatase-like"/>
</dbReference>
<dbReference type="SUPFAM" id="SSF52799">
    <property type="entry name" value="(Phosphotyrosine protein) phosphatases II"/>
    <property type="match status" value="1"/>
</dbReference>
<feature type="domain" description="Tyrosine-protein phosphatase" evidence="4">
    <location>
        <begin position="52"/>
        <end position="127"/>
    </location>
</feature>
<dbReference type="Pfam" id="PF00102">
    <property type="entry name" value="Y_phosphatase"/>
    <property type="match status" value="1"/>
</dbReference>
<dbReference type="EC" id="3.1.3.48" evidence="1"/>
<keyword evidence="2" id="KW-0378">Hydrolase</keyword>
<dbReference type="GO" id="GO:0005737">
    <property type="term" value="C:cytoplasm"/>
    <property type="evidence" value="ECO:0007669"/>
    <property type="project" value="TreeGrafter"/>
</dbReference>
<sequence length="138" mass="15672">MKKQTEVVLRFANTAAGSCCNVSYLRCHSPRYQCSDCSDSRGPDQTNTLCAGALKENIKKNRYKDILPYDQSRVVLSLGTTDSDSDYINASFIEGEIGNHRYIASQGPLRSTVTDFWRMIWQQDVKVRHSKPDVHVHE</sequence>
<dbReference type="PANTHER" id="PTHR45983">
    <property type="entry name" value="TYROSINE PHOSPHATSE N18, PUTATIVE-RELATED"/>
    <property type="match status" value="1"/>
</dbReference>
<reference evidence="5" key="1">
    <citation type="submission" date="2025-08" db="UniProtKB">
        <authorList>
            <consortium name="Ensembl"/>
        </authorList>
    </citation>
    <scope>IDENTIFICATION</scope>
</reference>
<dbReference type="Proteomes" id="UP000261640">
    <property type="component" value="Unplaced"/>
</dbReference>
<evidence type="ECO:0000256" key="1">
    <source>
        <dbReference type="ARBA" id="ARBA00013064"/>
    </source>
</evidence>
<dbReference type="InterPro" id="IPR047170">
    <property type="entry name" value="PTN12/18/22"/>
</dbReference>
<keyword evidence="3" id="KW-0904">Protein phosphatase</keyword>
<name>A0A3Q3M7P1_9TELE</name>
<evidence type="ECO:0000313" key="5">
    <source>
        <dbReference type="Ensembl" id="ENSMAMP00000018691.2"/>
    </source>
</evidence>